<dbReference type="STRING" id="1109443.G4U2G4"/>
<dbReference type="OrthoDB" id="7482721at2759"/>
<dbReference type="Proteomes" id="UP000007148">
    <property type="component" value="Unassembled WGS sequence"/>
</dbReference>
<sequence>MAVIGASWEKERARELRVGTDTFTTFYVAALTDQGKPGKPHLECLFTASYGLSKEQLEALNFEIKLNTPVPYNLRDKVAYTFQLCPGLNPPSVIFQKPMLFELFGAGYDKPKGSKYYALRWPRATKYFSTEERPWTECETLQSYTKKAYAAVGRDSSDKIAKAQVAKMWQVPPEVSPEARGVKKRTTIEQDMRGRLRGKKQLAANGSIPGPHRSSRVACSRSGIRRSLPHLDQHPDPLQLLEPGGYPSDSSQSPRKRRKVAARSNRSDEVGYLAPSQPDSEPEAHLQAAEMEDAEEVDWYSTVAMDSQATSVVPTSSPNLSPAAPWPYLELILIDAFIFFDWPIYPRPVRLPGEPSRKLGLDPSRVVSTLEALLVAINGATRLAQMRKPIKRGIIFTENTCAPALISRLESYREQLGNIRESPEILVIPMPYFDMYRSRVSAGLLIVDVLWRSHQ</sequence>
<gene>
    <name evidence="2" type="ORF">PIIN_10544</name>
</gene>
<dbReference type="InterPro" id="IPR012340">
    <property type="entry name" value="NA-bd_OB-fold"/>
</dbReference>
<keyword evidence="3" id="KW-1185">Reference proteome</keyword>
<organism evidence="2 3">
    <name type="scientific">Serendipita indica (strain DSM 11827)</name>
    <name type="common">Root endophyte fungus</name>
    <name type="synonym">Piriformospora indica</name>
    <dbReference type="NCBI Taxonomy" id="1109443"/>
    <lineage>
        <taxon>Eukaryota</taxon>
        <taxon>Fungi</taxon>
        <taxon>Dikarya</taxon>
        <taxon>Basidiomycota</taxon>
        <taxon>Agaricomycotina</taxon>
        <taxon>Agaricomycetes</taxon>
        <taxon>Sebacinales</taxon>
        <taxon>Serendipitaceae</taxon>
        <taxon>Serendipita</taxon>
    </lineage>
</organism>
<comment type="caution">
    <text evidence="2">The sequence shown here is derived from an EMBL/GenBank/DDBJ whole genome shotgun (WGS) entry which is preliminary data.</text>
</comment>
<dbReference type="EMBL" id="CAFZ01001871">
    <property type="protein sequence ID" value="CCA77773.1"/>
    <property type="molecule type" value="Genomic_DNA"/>
</dbReference>
<evidence type="ECO:0000313" key="3">
    <source>
        <dbReference type="Proteomes" id="UP000007148"/>
    </source>
</evidence>
<evidence type="ECO:0000313" key="2">
    <source>
        <dbReference type="EMBL" id="CCA77773.1"/>
    </source>
</evidence>
<accession>G4U2G4</accession>
<dbReference type="HOGENOM" id="CLU_601461_0_0_1"/>
<dbReference type="Gene3D" id="2.40.50.140">
    <property type="entry name" value="Nucleic acid-binding proteins"/>
    <property type="match status" value="1"/>
</dbReference>
<dbReference type="AlphaFoldDB" id="G4U2G4"/>
<feature type="region of interest" description="Disordered" evidence="1">
    <location>
        <begin position="174"/>
        <end position="284"/>
    </location>
</feature>
<dbReference type="InParanoid" id="G4U2G4"/>
<reference evidence="2 3" key="1">
    <citation type="journal article" date="2011" name="PLoS Pathog.">
        <title>Endophytic Life Strategies Decoded by Genome and Transcriptome Analyses of the Mutualistic Root Symbiont Piriformospora indica.</title>
        <authorList>
            <person name="Zuccaro A."/>
            <person name="Lahrmann U."/>
            <person name="Guldener U."/>
            <person name="Langen G."/>
            <person name="Pfiffi S."/>
            <person name="Biedenkopf D."/>
            <person name="Wong P."/>
            <person name="Samans B."/>
            <person name="Grimm C."/>
            <person name="Basiewicz M."/>
            <person name="Murat C."/>
            <person name="Martin F."/>
            <person name="Kogel K.H."/>
        </authorList>
    </citation>
    <scope>NUCLEOTIDE SEQUENCE [LARGE SCALE GENOMIC DNA]</scope>
    <source>
        <strain evidence="2 3">DSM 11827</strain>
    </source>
</reference>
<name>G4U2G4_SERID</name>
<protein>
    <submittedName>
        <fullName evidence="2">Uncharacterized protein</fullName>
    </submittedName>
</protein>
<evidence type="ECO:0000256" key="1">
    <source>
        <dbReference type="SAM" id="MobiDB-lite"/>
    </source>
</evidence>
<dbReference type="eggNOG" id="KOG0967">
    <property type="taxonomic scope" value="Eukaryota"/>
</dbReference>
<proteinExistence type="predicted"/>